<evidence type="ECO:0000313" key="1">
    <source>
        <dbReference type="EMBL" id="ERN20553.1"/>
    </source>
</evidence>
<dbReference type="Gramene" id="ERN20553">
    <property type="protein sequence ID" value="ERN20553"/>
    <property type="gene ID" value="AMTR_s00068p00207720"/>
</dbReference>
<dbReference type="AlphaFoldDB" id="U5DIZ8"/>
<dbReference type="EMBL" id="KI392059">
    <property type="protein sequence ID" value="ERN20553.1"/>
    <property type="molecule type" value="Genomic_DNA"/>
</dbReference>
<accession>U5DIZ8</accession>
<name>U5DIZ8_AMBTC</name>
<reference evidence="2" key="1">
    <citation type="journal article" date="2013" name="Science">
        <title>The Amborella genome and the evolution of flowering plants.</title>
        <authorList>
            <consortium name="Amborella Genome Project"/>
        </authorList>
    </citation>
    <scope>NUCLEOTIDE SEQUENCE [LARGE SCALE GENOMIC DNA]</scope>
</reference>
<sequence length="51" mass="5824">AYLNMTEAIQSRPNLTEAATLSVDSLQLMSKIRRVESLRPKLSKFDNNDTR</sequence>
<evidence type="ECO:0000313" key="2">
    <source>
        <dbReference type="Proteomes" id="UP000017836"/>
    </source>
</evidence>
<dbReference type="Proteomes" id="UP000017836">
    <property type="component" value="Unassembled WGS sequence"/>
</dbReference>
<organism evidence="1 2">
    <name type="scientific">Amborella trichopoda</name>
    <dbReference type="NCBI Taxonomy" id="13333"/>
    <lineage>
        <taxon>Eukaryota</taxon>
        <taxon>Viridiplantae</taxon>
        <taxon>Streptophyta</taxon>
        <taxon>Embryophyta</taxon>
        <taxon>Tracheophyta</taxon>
        <taxon>Spermatophyta</taxon>
        <taxon>Magnoliopsida</taxon>
        <taxon>Amborellales</taxon>
        <taxon>Amborellaceae</taxon>
        <taxon>Amborella</taxon>
    </lineage>
</organism>
<dbReference type="HOGENOM" id="CLU_3112504_0_0_1"/>
<feature type="non-terminal residue" evidence="1">
    <location>
        <position position="1"/>
    </location>
</feature>
<protein>
    <submittedName>
        <fullName evidence="1">Uncharacterized protein</fullName>
    </submittedName>
</protein>
<proteinExistence type="predicted"/>
<gene>
    <name evidence="1" type="ORF">AMTR_s00068p00207720</name>
</gene>
<keyword evidence="2" id="KW-1185">Reference proteome</keyword>